<sequence length="218" mass="23604">MTTITDETGGIVEEFSFDAWGKRRAKSRAELEAILGRSWPQLTSFQKNNQTIPALTLASTITNQGFTGHEQLDAVGLIHMNGRVYDAEIGRFISADPFIDDRTNLQALNRYSYVQNNPLSYTDPSGYFLKPLLSKAAKLVKKAFKAIGNAVQSVIQGVGRMLGKVPWLQAAVGAVMAVYFPWALPMYFEGMMYLNASITLANGGSVGDALKGGGSGGE</sequence>
<name>A0A545TNU4_9GAMM</name>
<keyword evidence="1" id="KW-0472">Membrane</keyword>
<gene>
    <name evidence="2" type="ORF">FKG94_12840</name>
</gene>
<proteinExistence type="predicted"/>
<dbReference type="PANTHER" id="PTHR32305:SF17">
    <property type="entry name" value="TRNA NUCLEASE WAPA"/>
    <property type="match status" value="1"/>
</dbReference>
<keyword evidence="1" id="KW-0812">Transmembrane</keyword>
<dbReference type="AlphaFoldDB" id="A0A545TNU4"/>
<dbReference type="OrthoDB" id="9815414at2"/>
<evidence type="ECO:0000256" key="1">
    <source>
        <dbReference type="SAM" id="Phobius"/>
    </source>
</evidence>
<comment type="caution">
    <text evidence="2">The sequence shown here is derived from an EMBL/GenBank/DDBJ whole genome shotgun (WGS) entry which is preliminary data.</text>
</comment>
<dbReference type="RefSeq" id="WP_142904732.1">
    <property type="nucleotide sequence ID" value="NZ_ML660093.1"/>
</dbReference>
<dbReference type="NCBIfam" id="TIGR03696">
    <property type="entry name" value="Rhs_assc_core"/>
    <property type="match status" value="1"/>
</dbReference>
<accession>A0A545TNU4</accession>
<dbReference type="Gene3D" id="2.180.10.10">
    <property type="entry name" value="RHS repeat-associated core"/>
    <property type="match status" value="1"/>
</dbReference>
<reference evidence="2 3" key="1">
    <citation type="submission" date="2019-06" db="EMBL/GenBank/DDBJ databases">
        <title>Whole genome sequence for Cellvibrionaceae sp. R142.</title>
        <authorList>
            <person name="Wang G."/>
        </authorList>
    </citation>
    <scope>NUCLEOTIDE SEQUENCE [LARGE SCALE GENOMIC DNA]</scope>
    <source>
        <strain evidence="2 3">R142</strain>
    </source>
</reference>
<feature type="transmembrane region" description="Helical" evidence="1">
    <location>
        <begin position="165"/>
        <end position="184"/>
    </location>
</feature>
<dbReference type="PANTHER" id="PTHR32305">
    <property type="match status" value="1"/>
</dbReference>
<dbReference type="InterPro" id="IPR022385">
    <property type="entry name" value="Rhs_assc_core"/>
</dbReference>
<keyword evidence="3" id="KW-1185">Reference proteome</keyword>
<evidence type="ECO:0000313" key="2">
    <source>
        <dbReference type="EMBL" id="TQV78897.1"/>
    </source>
</evidence>
<dbReference type="EMBL" id="VHSG01000012">
    <property type="protein sequence ID" value="TQV78897.1"/>
    <property type="molecule type" value="Genomic_DNA"/>
</dbReference>
<dbReference type="Proteomes" id="UP000319732">
    <property type="component" value="Unassembled WGS sequence"/>
</dbReference>
<protein>
    <submittedName>
        <fullName evidence="2">RHS repeat-associated core domain-containing protein</fullName>
    </submittedName>
</protein>
<keyword evidence="1" id="KW-1133">Transmembrane helix</keyword>
<dbReference type="InterPro" id="IPR050708">
    <property type="entry name" value="T6SS_VgrG/RHS"/>
</dbReference>
<organism evidence="2 3">
    <name type="scientific">Exilibacterium tricleocarpae</name>
    <dbReference type="NCBI Taxonomy" id="2591008"/>
    <lineage>
        <taxon>Bacteria</taxon>
        <taxon>Pseudomonadati</taxon>
        <taxon>Pseudomonadota</taxon>
        <taxon>Gammaproteobacteria</taxon>
        <taxon>Cellvibrionales</taxon>
        <taxon>Cellvibrionaceae</taxon>
        <taxon>Exilibacterium</taxon>
    </lineage>
</organism>
<evidence type="ECO:0000313" key="3">
    <source>
        <dbReference type="Proteomes" id="UP000319732"/>
    </source>
</evidence>